<dbReference type="AlphaFoldDB" id="A0A134BDK3"/>
<comment type="caution">
    <text evidence="1">The sequence shown here is derived from an EMBL/GenBank/DDBJ whole genome shotgun (WGS) entry which is preliminary data.</text>
</comment>
<sequence length="165" mass="17874">MKHRYTTFLFGIMALVVMCLLTGCATLRPPTMRVNKDLRAYSHVYVPATQTMDSHSGIPVAGVIIPYSQSVNPRDVIAGAFAKRGFVVLPSLDERFRTKTLMVSYGESGRRNVALGLGYAIEITIQLVSAETGELVATTTAEGCGSTEADDIKQAITRALDALFK</sequence>
<dbReference type="PATRIC" id="fig|322095.3.peg.328"/>
<reference evidence="2" key="1">
    <citation type="submission" date="2016-01" db="EMBL/GenBank/DDBJ databases">
        <authorList>
            <person name="Mitreva M."/>
            <person name="Pepin K.H."/>
            <person name="Mihindukulasuriya K.A."/>
            <person name="Fulton R."/>
            <person name="Fronick C."/>
            <person name="O'Laughlin M."/>
            <person name="Miner T."/>
            <person name="Herter B."/>
            <person name="Rosa B.A."/>
            <person name="Cordes M."/>
            <person name="Tomlinson C."/>
            <person name="Wollam A."/>
            <person name="Palsikar V.B."/>
            <person name="Mardis E.R."/>
            <person name="Wilson R.K."/>
        </authorList>
    </citation>
    <scope>NUCLEOTIDE SEQUENCE [LARGE SCALE GENOMIC DNA]</scope>
    <source>
        <strain evidence="2">KA00683</strain>
    </source>
</reference>
<dbReference type="PROSITE" id="PS51257">
    <property type="entry name" value="PROKAR_LIPOPROTEIN"/>
    <property type="match status" value="1"/>
</dbReference>
<dbReference type="Proteomes" id="UP000070224">
    <property type="component" value="Unassembled WGS sequence"/>
</dbReference>
<evidence type="ECO:0000313" key="2">
    <source>
        <dbReference type="Proteomes" id="UP000070224"/>
    </source>
</evidence>
<organism evidence="1 2">
    <name type="scientific">Porphyromonas somerae</name>
    <dbReference type="NCBI Taxonomy" id="322095"/>
    <lineage>
        <taxon>Bacteria</taxon>
        <taxon>Pseudomonadati</taxon>
        <taxon>Bacteroidota</taxon>
        <taxon>Bacteroidia</taxon>
        <taxon>Bacteroidales</taxon>
        <taxon>Porphyromonadaceae</taxon>
        <taxon>Porphyromonas</taxon>
    </lineage>
</organism>
<evidence type="ECO:0000313" key="1">
    <source>
        <dbReference type="EMBL" id="KXB77989.1"/>
    </source>
</evidence>
<gene>
    <name evidence="1" type="ORF">HMPREF3185_00333</name>
</gene>
<keyword evidence="2" id="KW-1185">Reference proteome</keyword>
<protein>
    <recommendedName>
        <fullName evidence="3">DUF4136 domain-containing protein</fullName>
    </recommendedName>
</protein>
<proteinExistence type="predicted"/>
<dbReference type="EMBL" id="LSDK01000021">
    <property type="protein sequence ID" value="KXB77989.1"/>
    <property type="molecule type" value="Genomic_DNA"/>
</dbReference>
<accession>A0A134BDK3</accession>
<evidence type="ECO:0008006" key="3">
    <source>
        <dbReference type="Google" id="ProtNLM"/>
    </source>
</evidence>
<name>A0A134BDK3_9PORP</name>